<dbReference type="AlphaFoldDB" id="A0A6P1TFT2"/>
<dbReference type="EMBL" id="CP047491">
    <property type="protein sequence ID" value="QHQ40410.1"/>
    <property type="molecule type" value="Genomic_DNA"/>
</dbReference>
<evidence type="ECO:0000259" key="1">
    <source>
        <dbReference type="Pfam" id="PF24697"/>
    </source>
</evidence>
<dbReference type="Pfam" id="PF24697">
    <property type="entry name" value="DUF7661"/>
    <property type="match status" value="1"/>
</dbReference>
<gene>
    <name evidence="3" type="ORF">GTQ55_16470</name>
    <name evidence="2" type="ORF">HNQ53_003296</name>
</gene>
<reference evidence="3 4" key="1">
    <citation type="submission" date="2020-01" db="EMBL/GenBank/DDBJ databases">
        <title>The possibility of degradation of plastic by Microbulbifer hydrolyticus IRE-31.</title>
        <authorList>
            <person name="Liu L."/>
        </authorList>
    </citation>
    <scope>NUCLEOTIDE SEQUENCE [LARGE SCALE GENOMIC DNA]</scope>
    <source>
        <strain evidence="3 4">IRE-31</strain>
    </source>
</reference>
<dbReference type="Proteomes" id="UP000464675">
    <property type="component" value="Chromosome"/>
</dbReference>
<evidence type="ECO:0000313" key="2">
    <source>
        <dbReference type="EMBL" id="MBB5213050.1"/>
    </source>
</evidence>
<keyword evidence="4" id="KW-1185">Reference proteome</keyword>
<dbReference type="Proteomes" id="UP000563601">
    <property type="component" value="Unassembled WGS sequence"/>
</dbReference>
<dbReference type="InterPro" id="IPR056078">
    <property type="entry name" value="DUF7661"/>
</dbReference>
<reference evidence="2 5" key="2">
    <citation type="submission" date="2020-08" db="EMBL/GenBank/DDBJ databases">
        <title>Genomic Encyclopedia of Type Strains, Phase IV (KMG-IV): sequencing the most valuable type-strain genomes for metagenomic binning, comparative biology and taxonomic classification.</title>
        <authorList>
            <person name="Goeker M."/>
        </authorList>
    </citation>
    <scope>NUCLEOTIDE SEQUENCE [LARGE SCALE GENOMIC DNA]</scope>
    <source>
        <strain evidence="2 5">DSM 11525</strain>
    </source>
</reference>
<name>A0A6P1TFT2_9GAMM</name>
<dbReference type="EMBL" id="JACHHR010000005">
    <property type="protein sequence ID" value="MBB5213050.1"/>
    <property type="molecule type" value="Genomic_DNA"/>
</dbReference>
<evidence type="ECO:0000313" key="5">
    <source>
        <dbReference type="Proteomes" id="UP000563601"/>
    </source>
</evidence>
<evidence type="ECO:0000313" key="4">
    <source>
        <dbReference type="Proteomes" id="UP000464675"/>
    </source>
</evidence>
<dbReference type="OrthoDB" id="8592593at2"/>
<evidence type="ECO:0000313" key="3">
    <source>
        <dbReference type="EMBL" id="QHQ40410.1"/>
    </source>
</evidence>
<proteinExistence type="predicted"/>
<feature type="domain" description="DUF7661" evidence="1">
    <location>
        <begin position="4"/>
        <end position="71"/>
    </location>
</feature>
<sequence>MTTFRYNVFGREILVEKSSRGWSTFQQGAEGKRRSAGLHIPDNITETELTQYLDDLCHEWASEKYPSVFLVRKN</sequence>
<protein>
    <recommendedName>
        <fullName evidence="1">DUF7661 domain-containing protein</fullName>
    </recommendedName>
</protein>
<dbReference type="RefSeq" id="WP_161859706.1">
    <property type="nucleotide sequence ID" value="NZ_CP047491.1"/>
</dbReference>
<accession>A0A6P1TFT2</accession>
<organism evidence="2 5">
    <name type="scientific">Microbulbifer hydrolyticus</name>
    <dbReference type="NCBI Taxonomy" id="48074"/>
    <lineage>
        <taxon>Bacteria</taxon>
        <taxon>Pseudomonadati</taxon>
        <taxon>Pseudomonadota</taxon>
        <taxon>Gammaproteobacteria</taxon>
        <taxon>Cellvibrionales</taxon>
        <taxon>Microbulbiferaceae</taxon>
        <taxon>Microbulbifer</taxon>
    </lineage>
</organism>